<dbReference type="SUPFAM" id="SSF103481">
    <property type="entry name" value="Multidrug resistance efflux transporter EmrE"/>
    <property type="match status" value="2"/>
</dbReference>
<dbReference type="PANTHER" id="PTHR32322:SF2">
    <property type="entry name" value="EAMA DOMAIN-CONTAINING PROTEIN"/>
    <property type="match status" value="1"/>
</dbReference>
<feature type="domain" description="EamA" evidence="7">
    <location>
        <begin position="24"/>
        <end position="155"/>
    </location>
</feature>
<reference evidence="8 9" key="1">
    <citation type="submission" date="2019-03" db="EMBL/GenBank/DDBJ databases">
        <title>Genomic Encyclopedia of Type Strains, Phase IV (KMG-IV): sequencing the most valuable type-strain genomes for metagenomic binning, comparative biology and taxonomic classification.</title>
        <authorList>
            <person name="Goeker M."/>
        </authorList>
    </citation>
    <scope>NUCLEOTIDE SEQUENCE [LARGE SCALE GENOMIC DNA]</scope>
    <source>
        <strain evidence="8 9">DSM 101688</strain>
    </source>
</reference>
<evidence type="ECO:0000256" key="5">
    <source>
        <dbReference type="ARBA" id="ARBA00023136"/>
    </source>
</evidence>
<dbReference type="RefSeq" id="WP_165886292.1">
    <property type="nucleotide sequence ID" value="NZ_CP119676.1"/>
</dbReference>
<feature type="transmembrane region" description="Helical" evidence="6">
    <location>
        <begin position="235"/>
        <end position="256"/>
    </location>
</feature>
<comment type="similarity">
    <text evidence="2">Belongs to the EamA transporter family.</text>
</comment>
<feature type="transmembrane region" description="Helical" evidence="6">
    <location>
        <begin position="111"/>
        <end position="131"/>
    </location>
</feature>
<accession>A0A4V2UNS4</accession>
<dbReference type="EMBL" id="SLZW01000004">
    <property type="protein sequence ID" value="TCS63161.1"/>
    <property type="molecule type" value="Genomic_DNA"/>
</dbReference>
<keyword evidence="5 6" id="KW-0472">Membrane</keyword>
<dbReference type="AlphaFoldDB" id="A0A4V2UNS4"/>
<evidence type="ECO:0000313" key="9">
    <source>
        <dbReference type="Proteomes" id="UP000295304"/>
    </source>
</evidence>
<evidence type="ECO:0000259" key="7">
    <source>
        <dbReference type="Pfam" id="PF00892"/>
    </source>
</evidence>
<proteinExistence type="inferred from homology"/>
<keyword evidence="4 6" id="KW-1133">Transmembrane helix</keyword>
<sequence>MPASSSFGGRRVAGAPIKNLFPAYAAGATVVVIWGATPAATRLAVDAVDPVFVALARTFLAAALVAPFLLWRRRARPRTGGQWISVMTAGVAGFIVFPLAFSIGVKATSPTHAALINAVIPVFSGFFGVLFERRRPGGRWFLGMAIAVLGVVFLIVLRSRGVGEATVRGDLLCLLSSAMAGLGYVVGSRASRTLGSVVVTFWAIAIAAALLLSATFLMPFGALSISPVMARDVGAIAWGAIFYLGFGATVVAYVLWNWALAEAGVTRIAPLQFAMPLVSLSLAVVLFHQHFSVPLALSVGAVLLGIFLSRRG</sequence>
<organism evidence="8 9">
    <name type="scientific">Varunaivibrio sulfuroxidans</name>
    <dbReference type="NCBI Taxonomy" id="1773489"/>
    <lineage>
        <taxon>Bacteria</taxon>
        <taxon>Pseudomonadati</taxon>
        <taxon>Pseudomonadota</taxon>
        <taxon>Alphaproteobacteria</taxon>
        <taxon>Rhodospirillales</taxon>
        <taxon>Magnetovibrionaceae</taxon>
        <taxon>Varunaivibrio</taxon>
    </lineage>
</organism>
<feature type="transmembrane region" description="Helical" evidence="6">
    <location>
        <begin position="268"/>
        <end position="287"/>
    </location>
</feature>
<evidence type="ECO:0000256" key="3">
    <source>
        <dbReference type="ARBA" id="ARBA00022692"/>
    </source>
</evidence>
<dbReference type="InterPro" id="IPR050638">
    <property type="entry name" value="AA-Vitamin_Transporters"/>
</dbReference>
<feature type="transmembrane region" description="Helical" evidence="6">
    <location>
        <begin position="199"/>
        <end position="223"/>
    </location>
</feature>
<dbReference type="Proteomes" id="UP000295304">
    <property type="component" value="Unassembled WGS sequence"/>
</dbReference>
<comment type="subcellular location">
    <subcellularLocation>
        <location evidence="1">Membrane</location>
        <topology evidence="1">Multi-pass membrane protein</topology>
    </subcellularLocation>
</comment>
<dbReference type="InterPro" id="IPR037185">
    <property type="entry name" value="EmrE-like"/>
</dbReference>
<dbReference type="PANTHER" id="PTHR32322">
    <property type="entry name" value="INNER MEMBRANE TRANSPORTER"/>
    <property type="match status" value="1"/>
</dbReference>
<evidence type="ECO:0000313" key="8">
    <source>
        <dbReference type="EMBL" id="TCS63161.1"/>
    </source>
</evidence>
<feature type="transmembrane region" description="Helical" evidence="6">
    <location>
        <begin position="51"/>
        <end position="71"/>
    </location>
</feature>
<keyword evidence="3 6" id="KW-0812">Transmembrane</keyword>
<dbReference type="GO" id="GO:0016020">
    <property type="term" value="C:membrane"/>
    <property type="evidence" value="ECO:0007669"/>
    <property type="project" value="UniProtKB-SubCell"/>
</dbReference>
<keyword evidence="9" id="KW-1185">Reference proteome</keyword>
<feature type="domain" description="EamA" evidence="7">
    <location>
        <begin position="168"/>
        <end position="309"/>
    </location>
</feature>
<evidence type="ECO:0000256" key="6">
    <source>
        <dbReference type="SAM" id="Phobius"/>
    </source>
</evidence>
<dbReference type="InterPro" id="IPR000620">
    <property type="entry name" value="EamA_dom"/>
</dbReference>
<protein>
    <submittedName>
        <fullName evidence="8">Drug/metabolite transporter (DMT)-like permease</fullName>
    </submittedName>
</protein>
<feature type="transmembrane region" description="Helical" evidence="6">
    <location>
        <begin position="169"/>
        <end position="187"/>
    </location>
</feature>
<feature type="transmembrane region" description="Helical" evidence="6">
    <location>
        <begin position="293"/>
        <end position="309"/>
    </location>
</feature>
<feature type="transmembrane region" description="Helical" evidence="6">
    <location>
        <begin position="83"/>
        <end position="105"/>
    </location>
</feature>
<dbReference type="Pfam" id="PF00892">
    <property type="entry name" value="EamA"/>
    <property type="match status" value="2"/>
</dbReference>
<evidence type="ECO:0000256" key="1">
    <source>
        <dbReference type="ARBA" id="ARBA00004141"/>
    </source>
</evidence>
<gene>
    <name evidence="8" type="ORF">EDD55_104255</name>
</gene>
<comment type="caution">
    <text evidence="8">The sequence shown here is derived from an EMBL/GenBank/DDBJ whole genome shotgun (WGS) entry which is preliminary data.</text>
</comment>
<evidence type="ECO:0000256" key="2">
    <source>
        <dbReference type="ARBA" id="ARBA00007362"/>
    </source>
</evidence>
<feature type="transmembrane region" description="Helical" evidence="6">
    <location>
        <begin position="21"/>
        <end position="45"/>
    </location>
</feature>
<feature type="transmembrane region" description="Helical" evidence="6">
    <location>
        <begin position="138"/>
        <end position="157"/>
    </location>
</feature>
<name>A0A4V2UNS4_9PROT</name>
<evidence type="ECO:0000256" key="4">
    <source>
        <dbReference type="ARBA" id="ARBA00022989"/>
    </source>
</evidence>